<dbReference type="EMBL" id="JAVDQF010000001">
    <property type="protein sequence ID" value="MDR6270996.1"/>
    <property type="molecule type" value="Genomic_DNA"/>
</dbReference>
<keyword evidence="2 4" id="KW-0238">DNA-binding</keyword>
<evidence type="ECO:0000259" key="5">
    <source>
        <dbReference type="PROSITE" id="PS50977"/>
    </source>
</evidence>
<evidence type="ECO:0000256" key="1">
    <source>
        <dbReference type="ARBA" id="ARBA00023015"/>
    </source>
</evidence>
<evidence type="ECO:0000313" key="6">
    <source>
        <dbReference type="EMBL" id="MDR6270996.1"/>
    </source>
</evidence>
<dbReference type="Gene3D" id="1.10.357.10">
    <property type="entry name" value="Tetracycline Repressor, domain 2"/>
    <property type="match status" value="1"/>
</dbReference>
<evidence type="ECO:0000256" key="2">
    <source>
        <dbReference type="ARBA" id="ARBA00023125"/>
    </source>
</evidence>
<protein>
    <submittedName>
        <fullName evidence="6">AcrR family transcriptional regulator</fullName>
    </submittedName>
</protein>
<dbReference type="SUPFAM" id="SSF46689">
    <property type="entry name" value="Homeodomain-like"/>
    <property type="match status" value="1"/>
</dbReference>
<dbReference type="PROSITE" id="PS50977">
    <property type="entry name" value="HTH_TETR_2"/>
    <property type="match status" value="1"/>
</dbReference>
<dbReference type="InterPro" id="IPR001647">
    <property type="entry name" value="HTH_TetR"/>
</dbReference>
<organism evidence="6 7">
    <name type="scientific">Arthrobacter russicus</name>
    <dbReference type="NCBI Taxonomy" id="172040"/>
    <lineage>
        <taxon>Bacteria</taxon>
        <taxon>Bacillati</taxon>
        <taxon>Actinomycetota</taxon>
        <taxon>Actinomycetes</taxon>
        <taxon>Micrococcales</taxon>
        <taxon>Micrococcaceae</taxon>
        <taxon>Arthrobacter</taxon>
    </lineage>
</organism>
<proteinExistence type="predicted"/>
<dbReference type="PRINTS" id="PR00455">
    <property type="entry name" value="HTHTETR"/>
</dbReference>
<reference evidence="6 7" key="1">
    <citation type="submission" date="2023-07" db="EMBL/GenBank/DDBJ databases">
        <title>Sequencing the genomes of 1000 actinobacteria strains.</title>
        <authorList>
            <person name="Klenk H.-P."/>
        </authorList>
    </citation>
    <scope>NUCLEOTIDE SEQUENCE [LARGE SCALE GENOMIC DNA]</scope>
    <source>
        <strain evidence="6 7">DSM 14555</strain>
    </source>
</reference>
<feature type="domain" description="HTH tetR-type" evidence="5">
    <location>
        <begin position="1"/>
        <end position="55"/>
    </location>
</feature>
<dbReference type="SUPFAM" id="SSF48498">
    <property type="entry name" value="Tetracyclin repressor-like, C-terminal domain"/>
    <property type="match status" value="1"/>
</dbReference>
<evidence type="ECO:0000313" key="7">
    <source>
        <dbReference type="Proteomes" id="UP001185069"/>
    </source>
</evidence>
<dbReference type="PANTHER" id="PTHR47506:SF1">
    <property type="entry name" value="HTH-TYPE TRANSCRIPTIONAL REGULATOR YJDC"/>
    <property type="match status" value="1"/>
</dbReference>
<dbReference type="PANTHER" id="PTHR47506">
    <property type="entry name" value="TRANSCRIPTIONAL REGULATORY PROTEIN"/>
    <property type="match status" value="1"/>
</dbReference>
<keyword evidence="3" id="KW-0804">Transcription</keyword>
<dbReference type="InterPro" id="IPR036271">
    <property type="entry name" value="Tet_transcr_reg_TetR-rel_C_sf"/>
</dbReference>
<dbReference type="Proteomes" id="UP001185069">
    <property type="component" value="Unassembled WGS sequence"/>
</dbReference>
<accession>A0ABU1JHY1</accession>
<evidence type="ECO:0000256" key="4">
    <source>
        <dbReference type="PROSITE-ProRule" id="PRU00335"/>
    </source>
</evidence>
<gene>
    <name evidence="6" type="ORF">JOE69_003234</name>
</gene>
<sequence length="198" mass="21581">MLEASAKQFRTHGFADTSTEQLCEAAGVGRSSLYNTFASKDELFVRSLQRHVEITLDQQERVLTDAGLSGAARLTVLFDLILAEEAEARRGGNAAGCMIVASRMAPDLGRRDPRVQRILNRFMDQQALLLAGAVISGQLDRTLRREFSPQSAALMLISAISGIRVLSQSGTAVQELRRVADLHLDSLRTLSAKAQPES</sequence>
<name>A0ABU1JHY1_9MICC</name>
<comment type="caution">
    <text evidence="6">The sequence shown here is derived from an EMBL/GenBank/DDBJ whole genome shotgun (WGS) entry which is preliminary data.</text>
</comment>
<keyword evidence="7" id="KW-1185">Reference proteome</keyword>
<dbReference type="InterPro" id="IPR009057">
    <property type="entry name" value="Homeodomain-like_sf"/>
</dbReference>
<evidence type="ECO:0000256" key="3">
    <source>
        <dbReference type="ARBA" id="ARBA00023163"/>
    </source>
</evidence>
<dbReference type="RefSeq" id="WP_309800491.1">
    <property type="nucleotide sequence ID" value="NZ_BAAAHY010000006.1"/>
</dbReference>
<keyword evidence="1" id="KW-0805">Transcription regulation</keyword>
<dbReference type="Pfam" id="PF00440">
    <property type="entry name" value="TetR_N"/>
    <property type="match status" value="1"/>
</dbReference>
<feature type="DNA-binding region" description="H-T-H motif" evidence="4">
    <location>
        <begin position="18"/>
        <end position="37"/>
    </location>
</feature>